<protein>
    <submittedName>
        <fullName evidence="1">Uncharacterized protein</fullName>
    </submittedName>
</protein>
<proteinExistence type="predicted"/>
<accession>A0AAV8T0A9</accession>
<dbReference type="AlphaFoldDB" id="A0AAV8T0A9"/>
<comment type="caution">
    <text evidence="1">The sequence shown here is derived from an EMBL/GenBank/DDBJ whole genome shotgun (WGS) entry which is preliminary data.</text>
</comment>
<name>A0AAV8T0A9_9ROSI</name>
<gene>
    <name evidence="1" type="ORF">K2173_009942</name>
</gene>
<dbReference type="InterPro" id="IPR029048">
    <property type="entry name" value="HSP70_C_sf"/>
</dbReference>
<organism evidence="1 2">
    <name type="scientific">Erythroxylum novogranatense</name>
    <dbReference type="NCBI Taxonomy" id="1862640"/>
    <lineage>
        <taxon>Eukaryota</taxon>
        <taxon>Viridiplantae</taxon>
        <taxon>Streptophyta</taxon>
        <taxon>Embryophyta</taxon>
        <taxon>Tracheophyta</taxon>
        <taxon>Spermatophyta</taxon>
        <taxon>Magnoliopsida</taxon>
        <taxon>eudicotyledons</taxon>
        <taxon>Gunneridae</taxon>
        <taxon>Pentapetalae</taxon>
        <taxon>rosids</taxon>
        <taxon>fabids</taxon>
        <taxon>Malpighiales</taxon>
        <taxon>Erythroxylaceae</taxon>
        <taxon>Erythroxylum</taxon>
    </lineage>
</organism>
<evidence type="ECO:0000313" key="2">
    <source>
        <dbReference type="Proteomes" id="UP001159364"/>
    </source>
</evidence>
<dbReference type="EMBL" id="JAIWQS010000007">
    <property type="protein sequence ID" value="KAJ8759841.1"/>
    <property type="molecule type" value="Genomic_DNA"/>
</dbReference>
<evidence type="ECO:0000313" key="1">
    <source>
        <dbReference type="EMBL" id="KAJ8759841.1"/>
    </source>
</evidence>
<keyword evidence="2" id="KW-1185">Reference proteome</keyword>
<reference evidence="1 2" key="1">
    <citation type="submission" date="2021-09" db="EMBL/GenBank/DDBJ databases">
        <title>Genomic insights and catalytic innovation underlie evolution of tropane alkaloids biosynthesis.</title>
        <authorList>
            <person name="Wang Y.-J."/>
            <person name="Tian T."/>
            <person name="Huang J.-P."/>
            <person name="Huang S.-X."/>
        </authorList>
    </citation>
    <scope>NUCLEOTIDE SEQUENCE [LARGE SCALE GENOMIC DNA]</scope>
    <source>
        <strain evidence="1">KIB-2018</strain>
        <tissue evidence="1">Leaf</tissue>
    </source>
</reference>
<dbReference type="SUPFAM" id="SSF100934">
    <property type="entry name" value="Heat shock protein 70kD (HSP70), C-terminal subdomain"/>
    <property type="match status" value="1"/>
</dbReference>
<dbReference type="Proteomes" id="UP001159364">
    <property type="component" value="Linkage Group LG07"/>
</dbReference>
<dbReference type="Gene3D" id="1.20.1270.10">
    <property type="match status" value="1"/>
</dbReference>
<sequence>MMSCNSVETSEEWTKVLPVMKGSFTEKLDEVQEWVYSDGEDPTVNEFQERLDALKAIVDLIFFRYLPDFGFYRK</sequence>